<keyword evidence="2" id="KW-1185">Reference proteome</keyword>
<dbReference type="InParanoid" id="A0A3N4KTG4"/>
<organism evidence="1 2">
    <name type="scientific">Morchella conica CCBAS932</name>
    <dbReference type="NCBI Taxonomy" id="1392247"/>
    <lineage>
        <taxon>Eukaryota</taxon>
        <taxon>Fungi</taxon>
        <taxon>Dikarya</taxon>
        <taxon>Ascomycota</taxon>
        <taxon>Pezizomycotina</taxon>
        <taxon>Pezizomycetes</taxon>
        <taxon>Pezizales</taxon>
        <taxon>Morchellaceae</taxon>
        <taxon>Morchella</taxon>
    </lineage>
</organism>
<protein>
    <submittedName>
        <fullName evidence="1">Uncharacterized protein</fullName>
    </submittedName>
</protein>
<evidence type="ECO:0000313" key="2">
    <source>
        <dbReference type="Proteomes" id="UP000277580"/>
    </source>
</evidence>
<reference evidence="1 2" key="1">
    <citation type="journal article" date="2018" name="Nat. Ecol. Evol.">
        <title>Pezizomycetes genomes reveal the molecular basis of ectomycorrhizal truffle lifestyle.</title>
        <authorList>
            <person name="Murat C."/>
            <person name="Payen T."/>
            <person name="Noel B."/>
            <person name="Kuo A."/>
            <person name="Morin E."/>
            <person name="Chen J."/>
            <person name="Kohler A."/>
            <person name="Krizsan K."/>
            <person name="Balestrini R."/>
            <person name="Da Silva C."/>
            <person name="Montanini B."/>
            <person name="Hainaut M."/>
            <person name="Levati E."/>
            <person name="Barry K.W."/>
            <person name="Belfiori B."/>
            <person name="Cichocki N."/>
            <person name="Clum A."/>
            <person name="Dockter R.B."/>
            <person name="Fauchery L."/>
            <person name="Guy J."/>
            <person name="Iotti M."/>
            <person name="Le Tacon F."/>
            <person name="Lindquist E.A."/>
            <person name="Lipzen A."/>
            <person name="Malagnac F."/>
            <person name="Mello A."/>
            <person name="Molinier V."/>
            <person name="Miyauchi S."/>
            <person name="Poulain J."/>
            <person name="Riccioni C."/>
            <person name="Rubini A."/>
            <person name="Sitrit Y."/>
            <person name="Splivallo R."/>
            <person name="Traeger S."/>
            <person name="Wang M."/>
            <person name="Zifcakova L."/>
            <person name="Wipf D."/>
            <person name="Zambonelli A."/>
            <person name="Paolocci F."/>
            <person name="Nowrousian M."/>
            <person name="Ottonello S."/>
            <person name="Baldrian P."/>
            <person name="Spatafora J.W."/>
            <person name="Henrissat B."/>
            <person name="Nagy L.G."/>
            <person name="Aury J.M."/>
            <person name="Wincker P."/>
            <person name="Grigoriev I.V."/>
            <person name="Bonfante P."/>
            <person name="Martin F.M."/>
        </authorList>
    </citation>
    <scope>NUCLEOTIDE SEQUENCE [LARGE SCALE GENOMIC DNA]</scope>
    <source>
        <strain evidence="1 2">CCBAS932</strain>
    </source>
</reference>
<gene>
    <name evidence="1" type="ORF">P167DRAFT_548452</name>
</gene>
<name>A0A3N4KTG4_9PEZI</name>
<dbReference type="Proteomes" id="UP000277580">
    <property type="component" value="Unassembled WGS sequence"/>
</dbReference>
<sequence>MAPVVVDVTVDEFKASSMWQYPITLGLRGDDEVFIKPTDEASTASTPRPRPLRHRSSASAVHLAVKKGECEHSKLLASGMVLFAMNPRLSARYENTNEKDEEFPMEDTAQLTVPWCIPNLDSQTKSAGNTEGNNSCVDIVISYGVLRKSYCMDCKIFLKCGLHNFTFGNVV</sequence>
<proteinExistence type="predicted"/>
<dbReference type="EMBL" id="ML119156">
    <property type="protein sequence ID" value="RPB09055.1"/>
    <property type="molecule type" value="Genomic_DNA"/>
</dbReference>
<accession>A0A3N4KTG4</accession>
<dbReference type="AlphaFoldDB" id="A0A3N4KTG4"/>
<evidence type="ECO:0000313" key="1">
    <source>
        <dbReference type="EMBL" id="RPB09055.1"/>
    </source>
</evidence>